<gene>
    <name evidence="7" type="ORF">NLU13_0229</name>
</gene>
<keyword evidence="2 5" id="KW-0732">Signal</keyword>
<dbReference type="GO" id="GO:0005783">
    <property type="term" value="C:endoplasmic reticulum"/>
    <property type="evidence" value="ECO:0007669"/>
    <property type="project" value="TreeGrafter"/>
</dbReference>
<comment type="similarity">
    <text evidence="1 4">Belongs to the protein disulfide isomerase family.</text>
</comment>
<dbReference type="GO" id="GO:0003756">
    <property type="term" value="F:protein disulfide isomerase activity"/>
    <property type="evidence" value="ECO:0007669"/>
    <property type="project" value="InterPro"/>
</dbReference>
<feature type="chain" id="PRO_5041332348" description="Thioredoxin domain-containing protein" evidence="5">
    <location>
        <begin position="18"/>
        <end position="277"/>
    </location>
</feature>
<dbReference type="Pfam" id="PF00085">
    <property type="entry name" value="Thioredoxin"/>
    <property type="match status" value="2"/>
</dbReference>
<feature type="domain" description="Thioredoxin" evidence="6">
    <location>
        <begin position="8"/>
        <end position="131"/>
    </location>
</feature>
<dbReference type="GO" id="GO:0006457">
    <property type="term" value="P:protein folding"/>
    <property type="evidence" value="ECO:0007669"/>
    <property type="project" value="TreeGrafter"/>
</dbReference>
<dbReference type="PANTHER" id="PTHR45672:SF11">
    <property type="entry name" value="PROTEIN DISULFIDE-ISOMERASE C17H9.14C"/>
    <property type="match status" value="1"/>
</dbReference>
<feature type="signal peptide" evidence="5">
    <location>
        <begin position="1"/>
        <end position="17"/>
    </location>
</feature>
<dbReference type="InterPro" id="IPR036249">
    <property type="entry name" value="Thioredoxin-like_sf"/>
</dbReference>
<dbReference type="AlphaFoldDB" id="A0AA39GNZ4"/>
<evidence type="ECO:0000313" key="7">
    <source>
        <dbReference type="EMBL" id="KAK0390726.1"/>
    </source>
</evidence>
<dbReference type="PROSITE" id="PS00194">
    <property type="entry name" value="THIOREDOXIN_1"/>
    <property type="match status" value="1"/>
</dbReference>
<keyword evidence="8" id="KW-1185">Reference proteome</keyword>
<evidence type="ECO:0000256" key="4">
    <source>
        <dbReference type="RuleBase" id="RU004208"/>
    </source>
</evidence>
<accession>A0AA39GNZ4</accession>
<dbReference type="InterPro" id="IPR017937">
    <property type="entry name" value="Thioredoxin_CS"/>
</dbReference>
<evidence type="ECO:0000256" key="2">
    <source>
        <dbReference type="ARBA" id="ARBA00022729"/>
    </source>
</evidence>
<dbReference type="InterPro" id="IPR005788">
    <property type="entry name" value="PDI_thioredoxin-like_dom"/>
</dbReference>
<proteinExistence type="inferred from homology"/>
<organism evidence="7 8">
    <name type="scientific">Sarocladium strictum</name>
    <name type="common">Black bundle disease fungus</name>
    <name type="synonym">Acremonium strictum</name>
    <dbReference type="NCBI Taxonomy" id="5046"/>
    <lineage>
        <taxon>Eukaryota</taxon>
        <taxon>Fungi</taxon>
        <taxon>Dikarya</taxon>
        <taxon>Ascomycota</taxon>
        <taxon>Pezizomycotina</taxon>
        <taxon>Sordariomycetes</taxon>
        <taxon>Hypocreomycetidae</taxon>
        <taxon>Hypocreales</taxon>
        <taxon>Sarocladiaceae</taxon>
        <taxon>Sarocladium</taxon>
    </lineage>
</organism>
<evidence type="ECO:0000313" key="8">
    <source>
        <dbReference type="Proteomes" id="UP001175261"/>
    </source>
</evidence>
<sequence length="277" mass="30262">MAHVTSILLAILAATSAAASSAVLSLTAHNFDKVVLESGKPTFVGFVAPWCGHCKKLAPVWDELAISLKGHEDDIQIAKVDAESEPSLRKRFGIRAFPTLRYFDGMGNEPQEYGSARDLESLTAFIAEKTGIRPRERLGRHSSIRILTENTFYETVGRDQNVLVAFTAPWCGHCKKLAPTWEIVAASVANDKSVVIANVDVESGSNKALARTFGVTGYPTILWFPAGSKQGIKYSGQRTKENFLDFVNQNAGTIGSLDNVVDERAEEQADDEMKDEL</sequence>
<dbReference type="PANTHER" id="PTHR45672">
    <property type="entry name" value="PROTEIN DISULFIDE-ISOMERASE C17H9.14C-RELATED"/>
    <property type="match status" value="1"/>
</dbReference>
<dbReference type="Gene3D" id="3.40.30.10">
    <property type="entry name" value="Glutaredoxin"/>
    <property type="match status" value="2"/>
</dbReference>
<dbReference type="PROSITE" id="PS51352">
    <property type="entry name" value="THIOREDOXIN_2"/>
    <property type="match status" value="2"/>
</dbReference>
<comment type="caution">
    <text evidence="7">The sequence shown here is derived from an EMBL/GenBank/DDBJ whole genome shotgun (WGS) entry which is preliminary data.</text>
</comment>
<keyword evidence="3" id="KW-0677">Repeat</keyword>
<evidence type="ECO:0000259" key="6">
    <source>
        <dbReference type="PROSITE" id="PS51352"/>
    </source>
</evidence>
<dbReference type="NCBIfam" id="TIGR01126">
    <property type="entry name" value="pdi_dom"/>
    <property type="match status" value="2"/>
</dbReference>
<protein>
    <recommendedName>
        <fullName evidence="6">Thioredoxin domain-containing protein</fullName>
    </recommendedName>
</protein>
<dbReference type="CDD" id="cd02998">
    <property type="entry name" value="PDI_a_ERp38"/>
    <property type="match status" value="1"/>
</dbReference>
<dbReference type="EMBL" id="JAPDFR010000001">
    <property type="protein sequence ID" value="KAK0390726.1"/>
    <property type="molecule type" value="Genomic_DNA"/>
</dbReference>
<feature type="domain" description="Thioredoxin" evidence="6">
    <location>
        <begin position="141"/>
        <end position="252"/>
    </location>
</feature>
<dbReference type="Proteomes" id="UP001175261">
    <property type="component" value="Unassembled WGS sequence"/>
</dbReference>
<dbReference type="PRINTS" id="PR00421">
    <property type="entry name" value="THIOREDOXIN"/>
</dbReference>
<evidence type="ECO:0000256" key="5">
    <source>
        <dbReference type="SAM" id="SignalP"/>
    </source>
</evidence>
<evidence type="ECO:0000256" key="1">
    <source>
        <dbReference type="ARBA" id="ARBA00006347"/>
    </source>
</evidence>
<name>A0AA39GNZ4_SARSR</name>
<dbReference type="InterPro" id="IPR013766">
    <property type="entry name" value="Thioredoxin_domain"/>
</dbReference>
<reference evidence="7" key="1">
    <citation type="submission" date="2022-10" db="EMBL/GenBank/DDBJ databases">
        <title>Determination and structural analysis of whole genome sequence of Sarocladium strictum F4-1.</title>
        <authorList>
            <person name="Hu L."/>
            <person name="Jiang Y."/>
        </authorList>
    </citation>
    <scope>NUCLEOTIDE SEQUENCE</scope>
    <source>
        <strain evidence="7">F4-1</strain>
    </source>
</reference>
<evidence type="ECO:0000256" key="3">
    <source>
        <dbReference type="ARBA" id="ARBA00022737"/>
    </source>
</evidence>
<dbReference type="InterPro" id="IPR051063">
    <property type="entry name" value="PDI"/>
</dbReference>
<dbReference type="SUPFAM" id="SSF52833">
    <property type="entry name" value="Thioredoxin-like"/>
    <property type="match status" value="2"/>
</dbReference>